<sequence>MALTPQKQLNYFLDRFTEEQISEDYLRLYEDSSNFCCAFAWLHEHYNNAFEFMNHKAPDGAEGHFNADPSRELMQVNDEYHDLMKLADKAGKHIRVSPEYQRVIESSRQWLTSSGGSPIPEKLTPITIERYDTVFKVEDSRIMLTGVGQASLQLVGEGAYAVVHKFLDPNYGVYVARKKLKKSAASKELQRFRKEYTLMSGFDFPYILKVFHYDESNNSYTMEYCEYTLKDYISHNNQKLTYRARHKMAMQFLYAMNFLHNHEVCHRDLSYKNVLIHAYRDGGAFTVKVSDFGLAKEANSDLTSTGSVMKGSITDPALGSFKNFAPVNDIYAIGLILSYIFTGRERLFIDDSQLGSLIQKCSANDPGKRYQNVRDIIEEMKKMEDPEIARRPFSDSSKSQ</sequence>
<protein>
    <submittedName>
        <fullName evidence="4">Serine/threonine protein kinase with PASTA domain</fullName>
    </submittedName>
</protein>
<dbReference type="EMBL" id="PJEG01000010">
    <property type="protein sequence ID" value="PKD14957.1"/>
    <property type="molecule type" value="Genomic_DNA"/>
</dbReference>
<evidence type="ECO:0000259" key="3">
    <source>
        <dbReference type="PROSITE" id="PS50011"/>
    </source>
</evidence>
<keyword evidence="1" id="KW-0067">ATP-binding</keyword>
<dbReference type="SUPFAM" id="SSF56112">
    <property type="entry name" value="Protein kinase-like (PK-like)"/>
    <property type="match status" value="1"/>
</dbReference>
<dbReference type="InterPro" id="IPR051681">
    <property type="entry name" value="Ser/Thr_Kinases-Pseudokinases"/>
</dbReference>
<comment type="caution">
    <text evidence="4">The sequence shown here is derived from an EMBL/GenBank/DDBJ whole genome shotgun (WGS) entry which is preliminary data.</text>
</comment>
<dbReference type="GO" id="GO:0004674">
    <property type="term" value="F:protein serine/threonine kinase activity"/>
    <property type="evidence" value="ECO:0007669"/>
    <property type="project" value="UniProtKB-KW"/>
</dbReference>
<dbReference type="InterPro" id="IPR008266">
    <property type="entry name" value="Tyr_kinase_AS"/>
</dbReference>
<keyword evidence="4" id="KW-0418">Kinase</keyword>
<dbReference type="Pfam" id="PF00069">
    <property type="entry name" value="Pkinase"/>
    <property type="match status" value="1"/>
</dbReference>
<proteinExistence type="predicted"/>
<evidence type="ECO:0000256" key="2">
    <source>
        <dbReference type="SAM" id="MobiDB-lite"/>
    </source>
</evidence>
<dbReference type="PANTHER" id="PTHR44329">
    <property type="entry name" value="SERINE/THREONINE-PROTEIN KINASE TNNI3K-RELATED"/>
    <property type="match status" value="1"/>
</dbReference>
<dbReference type="Proteomes" id="UP000232928">
    <property type="component" value="Unassembled WGS sequence"/>
</dbReference>
<dbReference type="InterPro" id="IPR000719">
    <property type="entry name" value="Prot_kinase_dom"/>
</dbReference>
<keyword evidence="4" id="KW-0808">Transferase</keyword>
<dbReference type="PROSITE" id="PS00109">
    <property type="entry name" value="PROTEIN_KINASE_TYR"/>
    <property type="match status" value="1"/>
</dbReference>
<accession>A0A2N0TJN3</accession>
<dbReference type="Gene3D" id="1.10.510.10">
    <property type="entry name" value="Transferase(Phosphotransferase) domain 1"/>
    <property type="match status" value="1"/>
</dbReference>
<feature type="domain" description="Protein kinase" evidence="3">
    <location>
        <begin position="149"/>
        <end position="400"/>
    </location>
</feature>
<dbReference type="InterPro" id="IPR017441">
    <property type="entry name" value="Protein_kinase_ATP_BS"/>
</dbReference>
<dbReference type="PROSITE" id="PS50011">
    <property type="entry name" value="PROTEIN_KINASE_DOM"/>
    <property type="match status" value="1"/>
</dbReference>
<organism evidence="4 5">
    <name type="scientific">Bifidobacterium longum</name>
    <dbReference type="NCBI Taxonomy" id="216816"/>
    <lineage>
        <taxon>Bacteria</taxon>
        <taxon>Bacillati</taxon>
        <taxon>Actinomycetota</taxon>
        <taxon>Actinomycetes</taxon>
        <taxon>Bifidobacteriales</taxon>
        <taxon>Bifidobacteriaceae</taxon>
        <taxon>Bifidobacterium</taxon>
    </lineage>
</organism>
<reference evidence="4 5" key="1">
    <citation type="submission" date="2017-12" db="EMBL/GenBank/DDBJ databases">
        <title>Bifidobacterium longum APC/DPC strains.</title>
        <authorList>
            <person name="Arboleya S."/>
        </authorList>
    </citation>
    <scope>NUCLEOTIDE SEQUENCE [LARGE SCALE GENOMIC DNA]</scope>
    <source>
        <strain evidence="4 5">APC1461</strain>
    </source>
</reference>
<feature type="compositionally biased region" description="Basic and acidic residues" evidence="2">
    <location>
        <begin position="381"/>
        <end position="393"/>
    </location>
</feature>
<feature type="region of interest" description="Disordered" evidence="2">
    <location>
        <begin position="381"/>
        <end position="400"/>
    </location>
</feature>
<name>A0A2N0TJN3_BIFLN</name>
<keyword evidence="1" id="KW-0547">Nucleotide-binding</keyword>
<evidence type="ECO:0000313" key="4">
    <source>
        <dbReference type="EMBL" id="PKD14957.1"/>
    </source>
</evidence>
<evidence type="ECO:0000256" key="1">
    <source>
        <dbReference type="PROSITE-ProRule" id="PRU10141"/>
    </source>
</evidence>
<feature type="binding site" evidence="1">
    <location>
        <position position="178"/>
    </location>
    <ligand>
        <name>ATP</name>
        <dbReference type="ChEBI" id="CHEBI:30616"/>
    </ligand>
</feature>
<evidence type="ECO:0000313" key="5">
    <source>
        <dbReference type="Proteomes" id="UP000232928"/>
    </source>
</evidence>
<dbReference type="CDD" id="cd00180">
    <property type="entry name" value="PKc"/>
    <property type="match status" value="1"/>
</dbReference>
<gene>
    <name evidence="4" type="ORF">APC1461_0757</name>
</gene>
<keyword evidence="4" id="KW-0723">Serine/threonine-protein kinase</keyword>
<dbReference type="AlphaFoldDB" id="A0A2N0TJN3"/>
<dbReference type="GO" id="GO:0005524">
    <property type="term" value="F:ATP binding"/>
    <property type="evidence" value="ECO:0007669"/>
    <property type="project" value="UniProtKB-UniRule"/>
</dbReference>
<dbReference type="PROSITE" id="PS00107">
    <property type="entry name" value="PROTEIN_KINASE_ATP"/>
    <property type="match status" value="1"/>
</dbReference>
<dbReference type="RefSeq" id="WP_101027601.1">
    <property type="nucleotide sequence ID" value="NZ_PJEG01000010.1"/>
</dbReference>
<dbReference type="InterPro" id="IPR011009">
    <property type="entry name" value="Kinase-like_dom_sf"/>
</dbReference>